<dbReference type="AlphaFoldDB" id="A0A200PYP5"/>
<evidence type="ECO:0000313" key="1">
    <source>
        <dbReference type="EMBL" id="OVA03285.1"/>
    </source>
</evidence>
<sequence length="342" mass="37434">MEEGNICGFNHLDGDTRLPPRKRLLAGLKKQNSDLASPLSSPLSSIPNSFSTRLHDLLNSNSKSSELLPDEIVDASRSAALAAAKVAAAAKARAAEKAAIAAKAIAAAKSALELVASVSEKTSRKERHSKKNKLKKHVQVELLYKKRRSGENRETDEELARKLHRAMNSSPRISKSSVTSELKIDNYYKHKKHLILKKSRVSEGGEGNSNSKCDRIAEAGDVESGGSVGELVNTDKMEMEDSVCTKSDCSKKNNFSVDREAEVSFLKEKYFPGVEEKGIVGRKRGRIKQKKLSLSLCAIRDRDNPKEELKSRGIPSVEEPHGKCIAENIPLFAASRSTEGEV</sequence>
<keyword evidence="2" id="KW-1185">Reference proteome</keyword>
<gene>
    <name evidence="1" type="ORF">BVC80_8607g2</name>
</gene>
<dbReference type="OMA" id="ICDVNHL"/>
<dbReference type="STRING" id="56857.A0A200PYP5"/>
<dbReference type="OrthoDB" id="1910495at2759"/>
<dbReference type="PANTHER" id="PTHR35477">
    <property type="entry name" value="OS06G0728500 PROTEIN"/>
    <property type="match status" value="1"/>
</dbReference>
<evidence type="ECO:0000313" key="2">
    <source>
        <dbReference type="Proteomes" id="UP000195402"/>
    </source>
</evidence>
<comment type="caution">
    <text evidence="1">The sequence shown here is derived from an EMBL/GenBank/DDBJ whole genome shotgun (WGS) entry which is preliminary data.</text>
</comment>
<organism evidence="1 2">
    <name type="scientific">Macleaya cordata</name>
    <name type="common">Five-seeded plume-poppy</name>
    <name type="synonym">Bocconia cordata</name>
    <dbReference type="NCBI Taxonomy" id="56857"/>
    <lineage>
        <taxon>Eukaryota</taxon>
        <taxon>Viridiplantae</taxon>
        <taxon>Streptophyta</taxon>
        <taxon>Embryophyta</taxon>
        <taxon>Tracheophyta</taxon>
        <taxon>Spermatophyta</taxon>
        <taxon>Magnoliopsida</taxon>
        <taxon>Ranunculales</taxon>
        <taxon>Papaveraceae</taxon>
        <taxon>Papaveroideae</taxon>
        <taxon>Macleaya</taxon>
    </lineage>
</organism>
<dbReference type="EMBL" id="MVGT01003739">
    <property type="protein sequence ID" value="OVA03285.1"/>
    <property type="molecule type" value="Genomic_DNA"/>
</dbReference>
<proteinExistence type="predicted"/>
<dbReference type="Proteomes" id="UP000195402">
    <property type="component" value="Unassembled WGS sequence"/>
</dbReference>
<dbReference type="InParanoid" id="A0A200PYP5"/>
<reference evidence="1 2" key="1">
    <citation type="journal article" date="2017" name="Mol. Plant">
        <title>The Genome of Medicinal Plant Macleaya cordata Provides New Insights into Benzylisoquinoline Alkaloids Metabolism.</title>
        <authorList>
            <person name="Liu X."/>
            <person name="Liu Y."/>
            <person name="Huang P."/>
            <person name="Ma Y."/>
            <person name="Qing Z."/>
            <person name="Tang Q."/>
            <person name="Cao H."/>
            <person name="Cheng P."/>
            <person name="Zheng Y."/>
            <person name="Yuan Z."/>
            <person name="Zhou Y."/>
            <person name="Liu J."/>
            <person name="Tang Z."/>
            <person name="Zhuo Y."/>
            <person name="Zhang Y."/>
            <person name="Yu L."/>
            <person name="Huang J."/>
            <person name="Yang P."/>
            <person name="Peng Q."/>
            <person name="Zhang J."/>
            <person name="Jiang W."/>
            <person name="Zhang Z."/>
            <person name="Lin K."/>
            <person name="Ro D.K."/>
            <person name="Chen X."/>
            <person name="Xiong X."/>
            <person name="Shang Y."/>
            <person name="Huang S."/>
            <person name="Zeng J."/>
        </authorList>
    </citation>
    <scope>NUCLEOTIDE SEQUENCE [LARGE SCALE GENOMIC DNA]</scope>
    <source>
        <strain evidence="2">cv. BLH2017</strain>
        <tissue evidence="1">Root</tissue>
    </source>
</reference>
<protein>
    <submittedName>
        <fullName evidence="1">Uncharacterized protein</fullName>
    </submittedName>
</protein>
<dbReference type="PANTHER" id="PTHR35477:SF1">
    <property type="entry name" value="OS06G0728500 PROTEIN"/>
    <property type="match status" value="1"/>
</dbReference>
<accession>A0A200PYP5</accession>
<name>A0A200PYP5_MACCD</name>
<dbReference type="FunCoup" id="A0A200PYP5">
    <property type="interactions" value="954"/>
</dbReference>